<dbReference type="Proteomes" id="UP000533476">
    <property type="component" value="Unassembled WGS sequence"/>
</dbReference>
<dbReference type="AlphaFoldDB" id="A0A7Y0Q4I7"/>
<accession>A0A7Y0Q4I7</accession>
<sequence length="63" mass="6849">MAIQHVVRLDYGSLDHGHAAAMVGTLARITMALASGATNLRVKCIHLRYLRLLQAVQQPGQLV</sequence>
<organism evidence="1 2">
    <name type="scientific">Sulfobacillus harzensis</name>
    <dbReference type="NCBI Taxonomy" id="2729629"/>
    <lineage>
        <taxon>Bacteria</taxon>
        <taxon>Bacillati</taxon>
        <taxon>Bacillota</taxon>
        <taxon>Clostridia</taxon>
        <taxon>Eubacteriales</taxon>
        <taxon>Clostridiales Family XVII. Incertae Sedis</taxon>
        <taxon>Sulfobacillus</taxon>
    </lineage>
</organism>
<protein>
    <submittedName>
        <fullName evidence="1">Uncharacterized protein</fullName>
    </submittedName>
</protein>
<comment type="caution">
    <text evidence="1">The sequence shown here is derived from an EMBL/GenBank/DDBJ whole genome shotgun (WGS) entry which is preliminary data.</text>
</comment>
<dbReference type="EMBL" id="JABBVZ010000112">
    <property type="protein sequence ID" value="NMP24455.1"/>
    <property type="molecule type" value="Genomic_DNA"/>
</dbReference>
<evidence type="ECO:0000313" key="1">
    <source>
        <dbReference type="EMBL" id="NMP24455.1"/>
    </source>
</evidence>
<keyword evidence="2" id="KW-1185">Reference proteome</keyword>
<proteinExistence type="predicted"/>
<reference evidence="1 2" key="1">
    <citation type="submission" date="2020-04" db="EMBL/GenBank/DDBJ databases">
        <authorList>
            <person name="Zhang R."/>
            <person name="Schippers A."/>
        </authorList>
    </citation>
    <scope>NUCLEOTIDE SEQUENCE [LARGE SCALE GENOMIC DNA]</scope>
    <source>
        <strain evidence="1 2">DSM 109850</strain>
    </source>
</reference>
<name>A0A7Y0Q4I7_9FIRM</name>
<gene>
    <name evidence="1" type="ORF">HIJ39_19215</name>
</gene>
<dbReference type="RefSeq" id="WP_169102594.1">
    <property type="nucleotide sequence ID" value="NZ_JABBVZ010000112.1"/>
</dbReference>
<evidence type="ECO:0000313" key="2">
    <source>
        <dbReference type="Proteomes" id="UP000533476"/>
    </source>
</evidence>